<name>A0ABR9RPR6_9ACTN</name>
<keyword evidence="2" id="KW-1133">Transmembrane helix</keyword>
<reference evidence="3 4" key="1">
    <citation type="submission" date="2020-10" db="EMBL/GenBank/DDBJ databases">
        <title>Nocardioides sp. isolated from sludge.</title>
        <authorList>
            <person name="Zhang X."/>
        </authorList>
    </citation>
    <scope>NUCLEOTIDE SEQUENCE [LARGE SCALE GENOMIC DNA]</scope>
    <source>
        <strain evidence="3 4">Y6</strain>
    </source>
</reference>
<protein>
    <recommendedName>
        <fullName evidence="5">YfhO family protein</fullName>
    </recommendedName>
</protein>
<evidence type="ECO:0000313" key="3">
    <source>
        <dbReference type="EMBL" id="MBE7323175.1"/>
    </source>
</evidence>
<dbReference type="EMBL" id="JADCSA010000001">
    <property type="protein sequence ID" value="MBE7323175.1"/>
    <property type="molecule type" value="Genomic_DNA"/>
</dbReference>
<keyword evidence="2" id="KW-0812">Transmembrane</keyword>
<evidence type="ECO:0000256" key="2">
    <source>
        <dbReference type="SAM" id="Phobius"/>
    </source>
</evidence>
<accession>A0ABR9RPR6</accession>
<sequence>MRGWPERRRPDSGTPDHLAVSPAPAAGVRGGPGAVPRWLPDALLAGALALLVLGPLLPGRGLVLAGDMVFVPDQPWKDAWTGGDGGVPRAVPSDAWVSALTTVVPGDVLQRVVLVAILVGAATGVSRLTWSLPFMARAAAAVLFVWNPYVHERLAIGHWALLCGYAALPWAAEAVVRLREQSDVAARRRAWAVLVTALAVAGWSSPTGGVMVAATAACLAVGHLALVGRTLAVSLAVNLPWLVPAFANGADQLAPDVFGVEAFSARADTPFGVVGSVLTFGGIWKESIVPAERGDLLLAGIGGLVVALAVWGLWVGRRERVLPTGPAALLSCGALALALAGALTGLRPVVDWIVLEVPGGGLLRDGQKWAAPWALVASVGLGLAVARLAALSRSHGGGSAWLVAVVLAPVAALPSLALGLGGFLQADRFPDDWDQVRHEMESLDLADEQVVVLPFSTYRRFDWTPRTVLDPAPRYFPGRMVTEDALSVPEGTVGGESALARRVREADSAEELTEVLAETGVRWALVHRSTEPGWEPIGAEVVAETDQLRLLELAPPTGPATYDGGWRPHVYLLLDLGVLLGTTCAVTVLRLGSRQKSPLRGQGFPPQTY</sequence>
<gene>
    <name evidence="3" type="ORF">IEQ44_00730</name>
</gene>
<feature type="transmembrane region" description="Helical" evidence="2">
    <location>
        <begin position="401"/>
        <end position="424"/>
    </location>
</feature>
<evidence type="ECO:0000313" key="4">
    <source>
        <dbReference type="Proteomes" id="UP000756387"/>
    </source>
</evidence>
<keyword evidence="4" id="KW-1185">Reference proteome</keyword>
<dbReference type="Proteomes" id="UP000756387">
    <property type="component" value="Unassembled WGS sequence"/>
</dbReference>
<feature type="transmembrane region" description="Helical" evidence="2">
    <location>
        <begin position="108"/>
        <end position="125"/>
    </location>
</feature>
<comment type="caution">
    <text evidence="3">The sequence shown here is derived from an EMBL/GenBank/DDBJ whole genome shotgun (WGS) entry which is preliminary data.</text>
</comment>
<feature type="transmembrane region" description="Helical" evidence="2">
    <location>
        <begin position="327"/>
        <end position="350"/>
    </location>
</feature>
<proteinExistence type="predicted"/>
<feature type="region of interest" description="Disordered" evidence="1">
    <location>
        <begin position="1"/>
        <end position="26"/>
    </location>
</feature>
<evidence type="ECO:0000256" key="1">
    <source>
        <dbReference type="SAM" id="MobiDB-lite"/>
    </source>
</evidence>
<keyword evidence="2" id="KW-0472">Membrane</keyword>
<feature type="transmembrane region" description="Helical" evidence="2">
    <location>
        <begin position="190"/>
        <end position="222"/>
    </location>
</feature>
<feature type="transmembrane region" description="Helical" evidence="2">
    <location>
        <begin position="370"/>
        <end position="389"/>
    </location>
</feature>
<feature type="transmembrane region" description="Helical" evidence="2">
    <location>
        <begin position="156"/>
        <end position="178"/>
    </location>
</feature>
<dbReference type="RefSeq" id="WP_193636510.1">
    <property type="nucleotide sequence ID" value="NZ_JADCSA010000001.1"/>
</dbReference>
<feature type="transmembrane region" description="Helical" evidence="2">
    <location>
        <begin position="38"/>
        <end position="57"/>
    </location>
</feature>
<feature type="compositionally biased region" description="Basic and acidic residues" evidence="1">
    <location>
        <begin position="1"/>
        <end position="11"/>
    </location>
</feature>
<feature type="transmembrane region" description="Helical" evidence="2">
    <location>
        <begin position="296"/>
        <end position="315"/>
    </location>
</feature>
<evidence type="ECO:0008006" key="5">
    <source>
        <dbReference type="Google" id="ProtNLM"/>
    </source>
</evidence>
<organism evidence="3 4">
    <name type="scientific">Nocardioides malaquae</name>
    <dbReference type="NCBI Taxonomy" id="2773426"/>
    <lineage>
        <taxon>Bacteria</taxon>
        <taxon>Bacillati</taxon>
        <taxon>Actinomycetota</taxon>
        <taxon>Actinomycetes</taxon>
        <taxon>Propionibacteriales</taxon>
        <taxon>Nocardioidaceae</taxon>
        <taxon>Nocardioides</taxon>
    </lineage>
</organism>